<dbReference type="RefSeq" id="WP_194370771.1">
    <property type="nucleotide sequence ID" value="NZ_CP054492.1"/>
</dbReference>
<dbReference type="AlphaFoldDB" id="A0A7S7LW71"/>
<protein>
    <submittedName>
        <fullName evidence="1">WD40 repeat domain-containing protein</fullName>
    </submittedName>
</protein>
<keyword evidence="2" id="KW-1185">Reference proteome</keyword>
<accession>A0A7S7LW71</accession>
<sequence length="324" mass="35971">MNKIILIGILLTSLFGADIKQPIGHFISSGNVVDLVYKEGKVYSGTDAGTVDIFDFKSKKLLKQIKLEQIKDFIGDDVDSKVFSVDIIDDKILILSQTKQGYRRVHIHQNNKTELLIDFSKALTIAKAKFLNKSTILLGLLSSELISYDMTTAKQNWSIQVSGAKFSDFCLNEEKSEVVVADESGNLKMHSTKNGKFIRVLEGQNLDNVFQVDYKNKIIATAGQDRRVVIYDVQSNLAYYKQSNFLVYSVGLSPSGNRVAYASDENNNVTLFDTTTKSTLGIFGGNKITLSNIVFIDENSFLVSSNDKIINLYSVNKSGARDGL</sequence>
<organism evidence="1 2">
    <name type="scientific">Candidatus Sulfurimonas baltica</name>
    <dbReference type="NCBI Taxonomy" id="2740404"/>
    <lineage>
        <taxon>Bacteria</taxon>
        <taxon>Pseudomonadati</taxon>
        <taxon>Campylobacterota</taxon>
        <taxon>Epsilonproteobacteria</taxon>
        <taxon>Campylobacterales</taxon>
        <taxon>Sulfurimonadaceae</taxon>
        <taxon>Sulfurimonas</taxon>
    </lineage>
</organism>
<dbReference type="InterPro" id="IPR015943">
    <property type="entry name" value="WD40/YVTN_repeat-like_dom_sf"/>
</dbReference>
<dbReference type="InterPro" id="IPR011047">
    <property type="entry name" value="Quinoprotein_ADH-like_sf"/>
</dbReference>
<dbReference type="Gene3D" id="2.130.10.10">
    <property type="entry name" value="YVTN repeat-like/Quinoprotein amine dehydrogenase"/>
    <property type="match status" value="2"/>
</dbReference>
<dbReference type="SMART" id="SM00320">
    <property type="entry name" value="WD40"/>
    <property type="match status" value="4"/>
</dbReference>
<dbReference type="PANTHER" id="PTHR19879">
    <property type="entry name" value="TRANSCRIPTION INITIATION FACTOR TFIID"/>
    <property type="match status" value="1"/>
</dbReference>
<dbReference type="KEGG" id="sbal:HUE88_02570"/>
<dbReference type="InterPro" id="IPR001680">
    <property type="entry name" value="WD40_rpt"/>
</dbReference>
<dbReference type="SUPFAM" id="SSF50998">
    <property type="entry name" value="Quinoprotein alcohol dehydrogenase-like"/>
    <property type="match status" value="1"/>
</dbReference>
<dbReference type="Proteomes" id="UP000593994">
    <property type="component" value="Chromosome"/>
</dbReference>
<dbReference type="EMBL" id="CP054492">
    <property type="protein sequence ID" value="QOY52591.1"/>
    <property type="molecule type" value="Genomic_DNA"/>
</dbReference>
<evidence type="ECO:0000313" key="2">
    <source>
        <dbReference type="Proteomes" id="UP000593994"/>
    </source>
</evidence>
<gene>
    <name evidence="1" type="ORF">HUE88_02570</name>
</gene>
<dbReference type="PANTHER" id="PTHR19879:SF9">
    <property type="entry name" value="TRANSCRIPTION INITIATION FACTOR TFIID SUBUNIT 5"/>
    <property type="match status" value="1"/>
</dbReference>
<proteinExistence type="predicted"/>
<name>A0A7S7LW71_9BACT</name>
<evidence type="ECO:0000313" key="1">
    <source>
        <dbReference type="EMBL" id="QOY52591.1"/>
    </source>
</evidence>
<reference evidence="1 2" key="1">
    <citation type="submission" date="2020-05" db="EMBL/GenBank/DDBJ databases">
        <title>Sulfurimonas marisnigri, sp. nov., and Sulfurimonas baltica, sp. nov., manganese oxide reducing chemolithoautotrophs of the class Epsilonproteobacteria isolated from the pelagic redoxclines of the Black and Baltic Seas and emended description of the genus Sulfurimonas.</title>
        <authorList>
            <person name="Henkel J.V."/>
            <person name="Laudan C."/>
            <person name="Werner J."/>
            <person name="Neu T."/>
            <person name="Plewe S."/>
            <person name="Sproer C."/>
            <person name="Bunk B."/>
            <person name="Schulz-Vogt H.N."/>
        </authorList>
    </citation>
    <scope>NUCLEOTIDE SEQUENCE [LARGE SCALE GENOMIC DNA]</scope>
    <source>
        <strain evidence="1 2">GD2</strain>
    </source>
</reference>